<dbReference type="AlphaFoldDB" id="A0A150R5J7"/>
<feature type="region of interest" description="Disordered" evidence="1">
    <location>
        <begin position="101"/>
        <end position="121"/>
    </location>
</feature>
<evidence type="ECO:0000313" key="3">
    <source>
        <dbReference type="EMBL" id="KYF75186.1"/>
    </source>
</evidence>
<gene>
    <name evidence="3" type="ORF">BE17_53050</name>
</gene>
<name>A0A150R5J7_SORCE</name>
<dbReference type="EMBL" id="JEMB01003146">
    <property type="protein sequence ID" value="KYF75186.1"/>
    <property type="molecule type" value="Genomic_DNA"/>
</dbReference>
<feature type="signal peptide" evidence="2">
    <location>
        <begin position="1"/>
        <end position="22"/>
    </location>
</feature>
<dbReference type="PROSITE" id="PS51257">
    <property type="entry name" value="PROKAR_LIPOPROTEIN"/>
    <property type="match status" value="1"/>
</dbReference>
<dbReference type="Proteomes" id="UP000075635">
    <property type="component" value="Unassembled WGS sequence"/>
</dbReference>
<feature type="compositionally biased region" description="Basic and acidic residues" evidence="1">
    <location>
        <begin position="111"/>
        <end position="121"/>
    </location>
</feature>
<protein>
    <recommendedName>
        <fullName evidence="5">Secreted protein</fullName>
    </recommendedName>
</protein>
<evidence type="ECO:0000256" key="1">
    <source>
        <dbReference type="SAM" id="MobiDB-lite"/>
    </source>
</evidence>
<proteinExistence type="predicted"/>
<reference evidence="3 4" key="1">
    <citation type="submission" date="2014-02" db="EMBL/GenBank/DDBJ databases">
        <title>The small core and large imbalanced accessory genome model reveals a collaborative survival strategy of Sorangium cellulosum strains in nature.</title>
        <authorList>
            <person name="Han K."/>
            <person name="Peng R."/>
            <person name="Blom J."/>
            <person name="Li Y.-Z."/>
        </authorList>
    </citation>
    <scope>NUCLEOTIDE SEQUENCE [LARGE SCALE GENOMIC DNA]</scope>
    <source>
        <strain evidence="3 4">So0011-07</strain>
    </source>
</reference>
<evidence type="ECO:0000313" key="4">
    <source>
        <dbReference type="Proteomes" id="UP000075635"/>
    </source>
</evidence>
<accession>A0A150R5J7</accession>
<organism evidence="3 4">
    <name type="scientific">Sorangium cellulosum</name>
    <name type="common">Polyangium cellulosum</name>
    <dbReference type="NCBI Taxonomy" id="56"/>
    <lineage>
        <taxon>Bacteria</taxon>
        <taxon>Pseudomonadati</taxon>
        <taxon>Myxococcota</taxon>
        <taxon>Polyangia</taxon>
        <taxon>Polyangiales</taxon>
        <taxon>Polyangiaceae</taxon>
        <taxon>Sorangium</taxon>
    </lineage>
</organism>
<evidence type="ECO:0008006" key="5">
    <source>
        <dbReference type="Google" id="ProtNLM"/>
    </source>
</evidence>
<feature type="chain" id="PRO_5007567731" description="Secreted protein" evidence="2">
    <location>
        <begin position="23"/>
        <end position="578"/>
    </location>
</feature>
<sequence length="578" mass="61001">MIYRIPGLLVFCLGLSSAGAGCAVAGYDASSLGGPPRSAQGVGSATSVLDGIESAGDVLVPYMDAVQAVYTNGLSAEALTRNALITNVRANPAMVRQPLATSTYADDSEDNRDGDSQDHRDREVLRFRLRHEPTREVMSYLVSCALEQGQSVSYTDTRTGQIYTFPGEIGICPQWGEHGVHQGSDGAKCRQLVTACLLALVNPTGQSITLSMRGQAFPEHRPGLLSPGPSVRVGTADEDDDAIASFGPCKTDARGPSRNCGWTAEHVGTCSPTSTVEIGAGGEPLDDCDDDPSAALARSDDDTILRVCNGIHGCDAGSPAHIAQSEVHCDGRPQPALRFQCPSSGYFSLMSGPRVSRRAGGAPGRDGASAPWSSDGFSVASRPSMVGPLSVDGLIIAEPPPFHAAVYPAPEADVFRWREGAFYGTFWGRNPLHSKFTAAMNEVDEDGTFYPAPVSGEPVFQHAFACTGEFWNDQIAYQKDRLCAGPDDDCVAHSAGACGDSHDIADCPPLHQCSVDDGMVVEGDGDFHECAGDGGTWHHPITVYLNHPSAVVRTAPLVDPGLPALDVPRVPIRLPLCP</sequence>
<comment type="caution">
    <text evidence="3">The sequence shown here is derived from an EMBL/GenBank/DDBJ whole genome shotgun (WGS) entry which is preliminary data.</text>
</comment>
<keyword evidence="2" id="KW-0732">Signal</keyword>
<evidence type="ECO:0000256" key="2">
    <source>
        <dbReference type="SAM" id="SignalP"/>
    </source>
</evidence>